<dbReference type="PANTHER" id="PTHR30349">
    <property type="entry name" value="PHAGE INTEGRASE-RELATED"/>
    <property type="match status" value="1"/>
</dbReference>
<evidence type="ECO:0000313" key="6">
    <source>
        <dbReference type="Proteomes" id="UP000282312"/>
    </source>
</evidence>
<dbReference type="Proteomes" id="UP000282312">
    <property type="component" value="Unassembled WGS sequence"/>
</dbReference>
<dbReference type="InterPro" id="IPR002104">
    <property type="entry name" value="Integrase_catalytic"/>
</dbReference>
<keyword evidence="6" id="KW-1185">Reference proteome</keyword>
<proteinExistence type="inferred from homology"/>
<dbReference type="InterPro" id="IPR013762">
    <property type="entry name" value="Integrase-like_cat_sf"/>
</dbReference>
<dbReference type="GO" id="GO:0006310">
    <property type="term" value="P:DNA recombination"/>
    <property type="evidence" value="ECO:0007669"/>
    <property type="project" value="UniProtKB-KW"/>
</dbReference>
<dbReference type="InterPro" id="IPR050090">
    <property type="entry name" value="Tyrosine_recombinase_XerCD"/>
</dbReference>
<accession>A0A3N9WCY0</accession>
<comment type="caution">
    <text evidence="5">The sequence shown here is derived from an EMBL/GenBank/DDBJ whole genome shotgun (WGS) entry which is preliminary data.</text>
</comment>
<evidence type="ECO:0000256" key="1">
    <source>
        <dbReference type="ARBA" id="ARBA00008857"/>
    </source>
</evidence>
<keyword evidence="2" id="KW-0238">DNA-binding</keyword>
<name>A0A3N9WCY0_9ACTN</name>
<dbReference type="EMBL" id="QGSZ01000287">
    <property type="protein sequence ID" value="RQW98745.1"/>
    <property type="molecule type" value="Genomic_DNA"/>
</dbReference>
<dbReference type="GO" id="GO:0003677">
    <property type="term" value="F:DNA binding"/>
    <property type="evidence" value="ECO:0007669"/>
    <property type="project" value="UniProtKB-KW"/>
</dbReference>
<evidence type="ECO:0000256" key="3">
    <source>
        <dbReference type="ARBA" id="ARBA00023172"/>
    </source>
</evidence>
<evidence type="ECO:0000259" key="4">
    <source>
        <dbReference type="PROSITE" id="PS51898"/>
    </source>
</evidence>
<dbReference type="Gene3D" id="1.10.443.10">
    <property type="entry name" value="Intergrase catalytic core"/>
    <property type="match status" value="1"/>
</dbReference>
<sequence length="744" mass="83953">MREVRPRFRAEVFRPDRDDSVFVTGECRVVNCPNMVGQPTRGICDSHYQRWLSTRSEAVDFDAWLAGEDERLARRGVPPACDVVGCNRSTLYRGLCPRHAPRWAAAGRPDRERWLAGVRYTPTSDGERDCTFTGCPRWTNGPGNPFCQHHHSRWTVAGRPDPVQWQADLRAKAGMRQVPHVNLARLDRGLRLEVQYGLQCRHDEANKRTTARAVTLAVKRLADAGVTSILDLDEDGWRTFFGTNRRIYEGKRLYASVSLKFVLDTRIRLQRLLIGDDPWADQYPREVWDLRLLGVAAAGLRFLRFGGIAQPWLGELARRWCRWRLAQGLTVSTVHSNLLGLTSFAARFAAHAGPAAGPEQLTRQEIESWLAGGRPAGHIGGVGRFLRDVQRHGWAPGIPGNALIFDDFPRKPASKPRWISEHLMRQLESETNLALFGNDDARLILRILIHCGLRLKDARHLPFDCVVRDNSDAPYLAWINHKIHQRAAFFPIAEDLATRIADQQTMVLARFPDGCRWLFPALKVNLDGARPMPDISFRDYLDTWLRRIRLVDEHRRPARVTAHQFRHTLGTRLINADVPQHIVQQLLDHMSPQMTAVYARLHNSTVRAHWEKAVKVNADGHTAAIPADHPLASAAWTRLSLVRAKVTLPNGYCGAPVQTDCEYANPCLDCRFFITTADFLDQHRRQRDDTDKLIDDAQAAGLSRIAERNRRTLGRLDAIITALETTGPGQVLAGGTVETLDAAS</sequence>
<dbReference type="PROSITE" id="PS51898">
    <property type="entry name" value="TYR_RECOMBINASE"/>
    <property type="match status" value="1"/>
</dbReference>
<protein>
    <submittedName>
        <fullName evidence="5">Site-specific recombinase</fullName>
    </submittedName>
</protein>
<gene>
    <name evidence="5" type="ORF">DLJ59_26535</name>
</gene>
<feature type="domain" description="Tyr recombinase" evidence="4">
    <location>
        <begin position="422"/>
        <end position="611"/>
    </location>
</feature>
<keyword evidence="3" id="KW-0233">DNA recombination</keyword>
<dbReference type="InterPro" id="IPR011010">
    <property type="entry name" value="DNA_brk_join_enz"/>
</dbReference>
<organism evidence="5 6">
    <name type="scientific">Micromonospora inaquosa</name>
    <dbReference type="NCBI Taxonomy" id="2203716"/>
    <lineage>
        <taxon>Bacteria</taxon>
        <taxon>Bacillati</taxon>
        <taxon>Actinomycetota</taxon>
        <taxon>Actinomycetes</taxon>
        <taxon>Micromonosporales</taxon>
        <taxon>Micromonosporaceae</taxon>
        <taxon>Micromonospora</taxon>
    </lineage>
</organism>
<dbReference type="AlphaFoldDB" id="A0A3N9WCY0"/>
<comment type="similarity">
    <text evidence="1">Belongs to the 'phage' integrase family.</text>
</comment>
<evidence type="ECO:0000313" key="5">
    <source>
        <dbReference type="EMBL" id="RQW98745.1"/>
    </source>
</evidence>
<dbReference type="SUPFAM" id="SSF56349">
    <property type="entry name" value="DNA breaking-rejoining enzymes"/>
    <property type="match status" value="1"/>
</dbReference>
<evidence type="ECO:0000256" key="2">
    <source>
        <dbReference type="ARBA" id="ARBA00023125"/>
    </source>
</evidence>
<dbReference type="Pfam" id="PF00589">
    <property type="entry name" value="Phage_integrase"/>
    <property type="match status" value="1"/>
</dbReference>
<dbReference type="GO" id="GO:0015074">
    <property type="term" value="P:DNA integration"/>
    <property type="evidence" value="ECO:0007669"/>
    <property type="project" value="InterPro"/>
</dbReference>
<dbReference type="OrthoDB" id="3276020at2"/>
<dbReference type="PANTHER" id="PTHR30349:SF41">
    <property type="entry name" value="INTEGRASE_RECOMBINASE PROTEIN MJ0367-RELATED"/>
    <property type="match status" value="1"/>
</dbReference>
<reference evidence="5 6" key="1">
    <citation type="submission" date="2018-05" db="EMBL/GenBank/DDBJ databases">
        <title>Micromonospora from Atacama Desert.</title>
        <authorList>
            <person name="Carro L."/>
            <person name="Goodfellow M."/>
            <person name="Klenk H.-P."/>
        </authorList>
    </citation>
    <scope>NUCLEOTIDE SEQUENCE [LARGE SCALE GENOMIC DNA]</scope>
    <source>
        <strain evidence="5 6">LB39</strain>
    </source>
</reference>